<proteinExistence type="predicted"/>
<feature type="region of interest" description="Disordered" evidence="1">
    <location>
        <begin position="41"/>
        <end position="213"/>
    </location>
</feature>
<dbReference type="GO" id="GO:0045944">
    <property type="term" value="P:positive regulation of transcription by RNA polymerase II"/>
    <property type="evidence" value="ECO:0007669"/>
    <property type="project" value="TreeGrafter"/>
</dbReference>
<dbReference type="OrthoDB" id="129353at2759"/>
<comment type="caution">
    <text evidence="3">The sequence shown here is derived from an EMBL/GenBank/DDBJ whole genome shotgun (WGS) entry which is preliminary data.</text>
</comment>
<dbReference type="PANTHER" id="PTHR15321">
    <property type="entry name" value="TUMOR SUPPRESSOR P53-BINDING PROTEIN 1"/>
    <property type="match status" value="1"/>
</dbReference>
<dbReference type="InterPro" id="IPR015125">
    <property type="entry name" value="53-BP1_Tudor"/>
</dbReference>
<feature type="compositionally biased region" description="Basic and acidic residues" evidence="1">
    <location>
        <begin position="161"/>
        <end position="178"/>
    </location>
</feature>
<feature type="compositionally biased region" description="Polar residues" evidence="1">
    <location>
        <begin position="108"/>
        <end position="119"/>
    </location>
</feature>
<sequence>MECREYENEVSPSRATSSMTSGDLGDISSLSSKASSLLRASSGASSVASLAHSSSSSAGGGFASHERGRGGGAARGRNGGADPREFVVPSGRGLQSKLSPRKVGAQFWSPSKQPLSGVSESAEMLAKQLPRSPAPRGRGKRGRPPIRSLVGREMMQVSPRARGEERSSTTSPEEEHYTRIAARPPEKAVPSPFPRSGSPEIPPLLASPPSDLTLPASQASSFVGLRVVAKWSSNGYFYSGAITRDSGDGKYKVLFDDGYECEVPGKDILLCDPIPVETEVTALSDDEYFSA</sequence>
<gene>
    <name evidence="3" type="ORF">scyTo_0023528</name>
</gene>
<dbReference type="STRING" id="75743.A0A401QCI9"/>
<feature type="domain" description="Tumour suppressor p53-binding protein-1 Tudor" evidence="2">
    <location>
        <begin position="220"/>
        <end position="291"/>
    </location>
</feature>
<dbReference type="GO" id="GO:0000077">
    <property type="term" value="P:DNA damage checkpoint signaling"/>
    <property type="evidence" value="ECO:0007669"/>
    <property type="project" value="TreeGrafter"/>
</dbReference>
<name>A0A401QCI9_SCYTO</name>
<dbReference type="Gene3D" id="2.30.30.140">
    <property type="match status" value="1"/>
</dbReference>
<organism evidence="3 4">
    <name type="scientific">Scyliorhinus torazame</name>
    <name type="common">Cloudy catshark</name>
    <name type="synonym">Catulus torazame</name>
    <dbReference type="NCBI Taxonomy" id="75743"/>
    <lineage>
        <taxon>Eukaryota</taxon>
        <taxon>Metazoa</taxon>
        <taxon>Chordata</taxon>
        <taxon>Craniata</taxon>
        <taxon>Vertebrata</taxon>
        <taxon>Chondrichthyes</taxon>
        <taxon>Elasmobranchii</taxon>
        <taxon>Galeomorphii</taxon>
        <taxon>Galeoidea</taxon>
        <taxon>Carcharhiniformes</taxon>
        <taxon>Scyliorhinidae</taxon>
        <taxon>Scyliorhinus</taxon>
    </lineage>
</organism>
<evidence type="ECO:0000313" key="3">
    <source>
        <dbReference type="EMBL" id="GCB83066.1"/>
    </source>
</evidence>
<keyword evidence="4" id="KW-1185">Reference proteome</keyword>
<dbReference type="AlphaFoldDB" id="A0A401QCI9"/>
<dbReference type="InterPro" id="IPR047252">
    <property type="entry name" value="TP53BP1-like"/>
</dbReference>
<dbReference type="Proteomes" id="UP000288216">
    <property type="component" value="Unassembled WGS sequence"/>
</dbReference>
<dbReference type="Pfam" id="PF09038">
    <property type="entry name" value="53-BP1_Tudor"/>
    <property type="match status" value="1"/>
</dbReference>
<feature type="compositionally biased region" description="Polar residues" evidence="1">
    <location>
        <begin position="10"/>
        <end position="20"/>
    </location>
</feature>
<dbReference type="GO" id="GO:0042393">
    <property type="term" value="F:histone binding"/>
    <property type="evidence" value="ECO:0007669"/>
    <property type="project" value="TreeGrafter"/>
</dbReference>
<feature type="compositionally biased region" description="Gly residues" evidence="1">
    <location>
        <begin position="70"/>
        <end position="79"/>
    </location>
</feature>
<evidence type="ECO:0000259" key="2">
    <source>
        <dbReference type="Pfam" id="PF09038"/>
    </source>
</evidence>
<feature type="non-terminal residue" evidence="3">
    <location>
        <position position="291"/>
    </location>
</feature>
<dbReference type="SUPFAM" id="SSF63748">
    <property type="entry name" value="Tudor/PWWP/MBT"/>
    <property type="match status" value="1"/>
</dbReference>
<feature type="compositionally biased region" description="Low complexity" evidence="1">
    <location>
        <begin position="41"/>
        <end position="57"/>
    </location>
</feature>
<reference evidence="3 4" key="1">
    <citation type="journal article" date="2018" name="Nat. Ecol. Evol.">
        <title>Shark genomes provide insights into elasmobranch evolution and the origin of vertebrates.</title>
        <authorList>
            <person name="Hara Y"/>
            <person name="Yamaguchi K"/>
            <person name="Onimaru K"/>
            <person name="Kadota M"/>
            <person name="Koyanagi M"/>
            <person name="Keeley SD"/>
            <person name="Tatsumi K"/>
            <person name="Tanaka K"/>
            <person name="Motone F"/>
            <person name="Kageyama Y"/>
            <person name="Nozu R"/>
            <person name="Adachi N"/>
            <person name="Nishimura O"/>
            <person name="Nakagawa R"/>
            <person name="Tanegashima C"/>
            <person name="Kiyatake I"/>
            <person name="Matsumoto R"/>
            <person name="Murakumo K"/>
            <person name="Nishida K"/>
            <person name="Terakita A"/>
            <person name="Kuratani S"/>
            <person name="Sato K"/>
            <person name="Hyodo S Kuraku.S."/>
        </authorList>
    </citation>
    <scope>NUCLEOTIDE SEQUENCE [LARGE SCALE GENOMIC DNA]</scope>
</reference>
<feature type="region of interest" description="Disordered" evidence="1">
    <location>
        <begin position="1"/>
        <end position="29"/>
    </location>
</feature>
<accession>A0A401QCI9</accession>
<evidence type="ECO:0000313" key="4">
    <source>
        <dbReference type="Proteomes" id="UP000288216"/>
    </source>
</evidence>
<dbReference type="FunFam" id="2.30.30.140:FF:000021">
    <property type="entry name" value="Tumor suppressor p53-binding protein 1"/>
    <property type="match status" value="1"/>
</dbReference>
<dbReference type="PANTHER" id="PTHR15321:SF3">
    <property type="entry name" value="TP53-BINDING PROTEIN 1"/>
    <property type="match status" value="1"/>
</dbReference>
<dbReference type="EMBL" id="BFAA01030299">
    <property type="protein sequence ID" value="GCB83066.1"/>
    <property type="molecule type" value="Genomic_DNA"/>
</dbReference>
<protein>
    <recommendedName>
        <fullName evidence="2">Tumour suppressor p53-binding protein-1 Tudor domain-containing protein</fullName>
    </recommendedName>
</protein>
<dbReference type="CDD" id="cd20383">
    <property type="entry name" value="Tudor_53BP1"/>
    <property type="match status" value="1"/>
</dbReference>
<dbReference type="GO" id="GO:0005634">
    <property type="term" value="C:nucleus"/>
    <property type="evidence" value="ECO:0007669"/>
    <property type="project" value="TreeGrafter"/>
</dbReference>
<evidence type="ECO:0000256" key="1">
    <source>
        <dbReference type="SAM" id="MobiDB-lite"/>
    </source>
</evidence>